<dbReference type="CDD" id="cd07033">
    <property type="entry name" value="TPP_PYR_DXS_TK_like"/>
    <property type="match status" value="1"/>
</dbReference>
<keyword evidence="3" id="KW-0808">Transferase</keyword>
<evidence type="ECO:0000256" key="4">
    <source>
        <dbReference type="ARBA" id="ARBA00023052"/>
    </source>
</evidence>
<proteinExistence type="inferred from homology"/>
<dbReference type="SMART" id="SM00861">
    <property type="entry name" value="Transket_pyr"/>
    <property type="match status" value="1"/>
</dbReference>
<organism evidence="6 7">
    <name type="scientific">Candidatus Sysuiplasma superficiale</name>
    <dbReference type="NCBI Taxonomy" id="2823368"/>
    <lineage>
        <taxon>Archaea</taxon>
        <taxon>Methanobacteriati</taxon>
        <taxon>Thermoplasmatota</taxon>
        <taxon>Thermoplasmata</taxon>
        <taxon>Candidatus Sysuiplasmatales</taxon>
        <taxon>Candidatus Sysuiplasmataceae</taxon>
        <taxon>Candidatus Sysuiplasma</taxon>
    </lineage>
</organism>
<dbReference type="PANTHER" id="PTHR43825:SF1">
    <property type="entry name" value="TRANSKETOLASE-LIKE PYRIMIDINE-BINDING DOMAIN-CONTAINING PROTEIN"/>
    <property type="match status" value="1"/>
</dbReference>
<dbReference type="AlphaFoldDB" id="A0A8J7YME9"/>
<dbReference type="FunFam" id="3.40.50.970:FF:000129">
    <property type="entry name" value="Transketolase"/>
    <property type="match status" value="1"/>
</dbReference>
<keyword evidence="4" id="KW-0786">Thiamine pyrophosphate</keyword>
<dbReference type="InterPro" id="IPR009014">
    <property type="entry name" value="Transketo_C/PFOR_II"/>
</dbReference>
<dbReference type="InterPro" id="IPR020826">
    <property type="entry name" value="Transketolase_BS"/>
</dbReference>
<comment type="similarity">
    <text evidence="2">Belongs to the transketolase family.</text>
</comment>
<feature type="domain" description="Transketolase-like pyrimidine-binding" evidence="5">
    <location>
        <begin position="9"/>
        <end position="174"/>
    </location>
</feature>
<dbReference type="PROSITE" id="PS00802">
    <property type="entry name" value="TRANSKETOLASE_2"/>
    <property type="match status" value="1"/>
</dbReference>
<dbReference type="Gene3D" id="3.40.50.970">
    <property type="match status" value="1"/>
</dbReference>
<accession>A0A8J7YME9</accession>
<dbReference type="GO" id="GO:0006082">
    <property type="term" value="P:organic acid metabolic process"/>
    <property type="evidence" value="ECO:0007669"/>
    <property type="project" value="UniProtKB-ARBA"/>
</dbReference>
<evidence type="ECO:0000256" key="3">
    <source>
        <dbReference type="ARBA" id="ARBA00022679"/>
    </source>
</evidence>
<evidence type="ECO:0000313" key="7">
    <source>
        <dbReference type="Proteomes" id="UP000750197"/>
    </source>
</evidence>
<dbReference type="PANTHER" id="PTHR43825">
    <property type="entry name" value="PYRUVATE DEHYDROGENASE E1 COMPONENT"/>
    <property type="match status" value="1"/>
</dbReference>
<dbReference type="Pfam" id="PF02779">
    <property type="entry name" value="Transket_pyr"/>
    <property type="match status" value="1"/>
</dbReference>
<evidence type="ECO:0000313" key="6">
    <source>
        <dbReference type="EMBL" id="MBX8643415.1"/>
    </source>
</evidence>
<gene>
    <name evidence="6" type="ORF">KIY12_01615</name>
</gene>
<dbReference type="InterPro" id="IPR005475">
    <property type="entry name" value="Transketolase-like_Pyr-bd"/>
</dbReference>
<dbReference type="InterPro" id="IPR051157">
    <property type="entry name" value="PDH/Transketolase"/>
</dbReference>
<evidence type="ECO:0000256" key="2">
    <source>
        <dbReference type="ARBA" id="ARBA00007131"/>
    </source>
</evidence>
<dbReference type="InterPro" id="IPR033248">
    <property type="entry name" value="Transketolase_C"/>
</dbReference>
<evidence type="ECO:0000256" key="1">
    <source>
        <dbReference type="ARBA" id="ARBA00001964"/>
    </source>
</evidence>
<dbReference type="Gene3D" id="3.40.50.920">
    <property type="match status" value="1"/>
</dbReference>
<comment type="cofactor">
    <cofactor evidence="1">
        <name>thiamine diphosphate</name>
        <dbReference type="ChEBI" id="CHEBI:58937"/>
    </cofactor>
</comment>
<dbReference type="InterPro" id="IPR029061">
    <property type="entry name" value="THDP-binding"/>
</dbReference>
<dbReference type="Proteomes" id="UP000750197">
    <property type="component" value="Unassembled WGS sequence"/>
</dbReference>
<dbReference type="SUPFAM" id="SSF52922">
    <property type="entry name" value="TK C-terminal domain-like"/>
    <property type="match status" value="1"/>
</dbReference>
<dbReference type="GO" id="GO:0016740">
    <property type="term" value="F:transferase activity"/>
    <property type="evidence" value="ECO:0007669"/>
    <property type="project" value="UniProtKB-KW"/>
</dbReference>
<dbReference type="Pfam" id="PF02780">
    <property type="entry name" value="Transketolase_C"/>
    <property type="match status" value="1"/>
</dbReference>
<name>A0A8J7YME9_9ARCH</name>
<evidence type="ECO:0000259" key="5">
    <source>
        <dbReference type="SMART" id="SM00861"/>
    </source>
</evidence>
<sequence>MSVTGVKMESQRKEYGRALVEMGSSNRDIVVLDADLSVSTRTGEFGKVFPDRFFNCGVSEANMICVAAGLAMAGKTAFASTFAVFATGLTYNQIRQSVAYPASNVKIAASHAGLSVGPDGATHQMLEDIGLMRGLPNMTVIVPADAKETYQATYALAEMKGPAYMRFGRADVPSVSDVNGDFRIGKASVLKNGSDVTIVATGQLVHSSIQAAAELSDRGVDAEVINMSTIKPIDTGTLIASARRTGCIVTAEEHSVINGLGDAVCSVVSASYPVPVAKVGTEDTFGESGEAGELLVKYGLTPGRIVDRALKLVAGRK</sequence>
<comment type="caution">
    <text evidence="6">The sequence shown here is derived from an EMBL/GenBank/DDBJ whole genome shotgun (WGS) entry which is preliminary data.</text>
</comment>
<reference evidence="6" key="1">
    <citation type="submission" date="2021-05" db="EMBL/GenBank/DDBJ databases">
        <title>Genomic insights into ecological role and evolution of a novel Thermoplasmata order Candidatus Sysuiplasmatales.</title>
        <authorList>
            <person name="Yuan Y."/>
        </authorList>
    </citation>
    <scope>NUCLEOTIDE SEQUENCE</scope>
    <source>
        <strain evidence="6">TUT19-bin139</strain>
    </source>
</reference>
<dbReference type="EMBL" id="JAHEAC010000006">
    <property type="protein sequence ID" value="MBX8643415.1"/>
    <property type="molecule type" value="Genomic_DNA"/>
</dbReference>
<dbReference type="SUPFAM" id="SSF52518">
    <property type="entry name" value="Thiamin diphosphate-binding fold (THDP-binding)"/>
    <property type="match status" value="1"/>
</dbReference>
<protein>
    <submittedName>
        <fullName evidence="6">Transketolase family protein</fullName>
    </submittedName>
</protein>
<dbReference type="GO" id="GO:0044272">
    <property type="term" value="P:sulfur compound biosynthetic process"/>
    <property type="evidence" value="ECO:0007669"/>
    <property type="project" value="UniProtKB-ARBA"/>
</dbReference>